<dbReference type="PANTHER" id="PTHR42951">
    <property type="entry name" value="METALLO-BETA-LACTAMASE DOMAIN-CONTAINING"/>
    <property type="match status" value="1"/>
</dbReference>
<dbReference type="Gene3D" id="3.60.15.10">
    <property type="entry name" value="Ribonuclease Z/Hydroxyacylglutathione hydrolase-like"/>
    <property type="match status" value="1"/>
</dbReference>
<dbReference type="CDD" id="cd16282">
    <property type="entry name" value="metallo-hydrolase-like_MBL-fold"/>
    <property type="match status" value="1"/>
</dbReference>
<dbReference type="RefSeq" id="WP_343894651.1">
    <property type="nucleotide sequence ID" value="NZ_BAAAFZ010000015.1"/>
</dbReference>
<reference evidence="4" key="1">
    <citation type="journal article" date="2019" name="Int. J. Syst. Evol. Microbiol.">
        <title>The Global Catalogue of Microorganisms (GCM) 10K type strain sequencing project: providing services to taxonomists for standard genome sequencing and annotation.</title>
        <authorList>
            <consortium name="The Broad Institute Genomics Platform"/>
            <consortium name="The Broad Institute Genome Sequencing Center for Infectious Disease"/>
            <person name="Wu L."/>
            <person name="Ma J."/>
        </authorList>
    </citation>
    <scope>NUCLEOTIDE SEQUENCE [LARGE SCALE GENOMIC DNA]</scope>
    <source>
        <strain evidence="4">JCM 9933</strain>
    </source>
</reference>
<dbReference type="PANTHER" id="PTHR42951:SF4">
    <property type="entry name" value="ACYL-COENZYME A THIOESTERASE MBLAC2"/>
    <property type="match status" value="1"/>
</dbReference>
<dbReference type="InterPro" id="IPR050855">
    <property type="entry name" value="NDM-1-like"/>
</dbReference>
<evidence type="ECO:0000259" key="2">
    <source>
        <dbReference type="SMART" id="SM00849"/>
    </source>
</evidence>
<gene>
    <name evidence="3" type="ORF">GCM10009416_15650</name>
</gene>
<dbReference type="Pfam" id="PF00753">
    <property type="entry name" value="Lactamase_B"/>
    <property type="match status" value="1"/>
</dbReference>
<dbReference type="SMART" id="SM00849">
    <property type="entry name" value="Lactamase_B"/>
    <property type="match status" value="1"/>
</dbReference>
<accession>A0ABP3Q432</accession>
<dbReference type="Proteomes" id="UP001501588">
    <property type="component" value="Unassembled WGS sequence"/>
</dbReference>
<evidence type="ECO:0000256" key="1">
    <source>
        <dbReference type="ARBA" id="ARBA00005250"/>
    </source>
</evidence>
<dbReference type="InterPro" id="IPR001279">
    <property type="entry name" value="Metallo-B-lactamas"/>
</dbReference>
<dbReference type="InterPro" id="IPR006311">
    <property type="entry name" value="TAT_signal"/>
</dbReference>
<comment type="caution">
    <text evidence="3">The sequence shown here is derived from an EMBL/GenBank/DDBJ whole genome shotgun (WGS) entry which is preliminary data.</text>
</comment>
<dbReference type="InterPro" id="IPR036866">
    <property type="entry name" value="RibonucZ/Hydroxyglut_hydro"/>
</dbReference>
<keyword evidence="4" id="KW-1185">Reference proteome</keyword>
<dbReference type="NCBIfam" id="TIGR04559">
    <property type="entry name" value="SoxH_rel_PQQ_2"/>
    <property type="match status" value="1"/>
</dbReference>
<comment type="similarity">
    <text evidence="1">Belongs to the metallo-beta-lactamase superfamily. Class-B beta-lactamase family.</text>
</comment>
<feature type="domain" description="Metallo-beta-lactamase" evidence="2">
    <location>
        <begin position="59"/>
        <end position="246"/>
    </location>
</feature>
<dbReference type="SUPFAM" id="SSF56281">
    <property type="entry name" value="Metallo-hydrolase/oxidoreductase"/>
    <property type="match status" value="1"/>
</dbReference>
<organism evidence="3 4">
    <name type="scientific">Craurococcus roseus</name>
    <dbReference type="NCBI Taxonomy" id="77585"/>
    <lineage>
        <taxon>Bacteria</taxon>
        <taxon>Pseudomonadati</taxon>
        <taxon>Pseudomonadota</taxon>
        <taxon>Alphaproteobacteria</taxon>
        <taxon>Acetobacterales</taxon>
        <taxon>Acetobacteraceae</taxon>
        <taxon>Craurococcus</taxon>
    </lineage>
</organism>
<dbReference type="EMBL" id="BAAAFZ010000015">
    <property type="protein sequence ID" value="GAA0577962.1"/>
    <property type="molecule type" value="Genomic_DNA"/>
</dbReference>
<dbReference type="InterPro" id="IPR030829">
    <property type="entry name" value="SoxH-rel_PQQ_2"/>
</dbReference>
<evidence type="ECO:0000313" key="4">
    <source>
        <dbReference type="Proteomes" id="UP001501588"/>
    </source>
</evidence>
<name>A0ABP3Q432_9PROT</name>
<dbReference type="PROSITE" id="PS51318">
    <property type="entry name" value="TAT"/>
    <property type="match status" value="1"/>
</dbReference>
<proteinExistence type="inferred from homology"/>
<protein>
    <submittedName>
        <fullName evidence="3">Quinoprotein relay system zinc metallohydrolase 2</fullName>
    </submittedName>
</protein>
<sequence length="317" mass="32903">MGAASRRDALLLGVGGGALLLGAAAPPSAGARAVVEVAPGVFVLPGLHEDASPTNGNAIANVGFVVGGASVAVVDPGGSLAHGRRLRRAVEAATPLPVRHVVLTHAHPDHIMGAAAFADLRPEVVGHARLPEALAQRRDGYLRMMEREMGAVATAGSDALPPTRLVEDRLDLDLGGGRALSVAAHGPAHTDADLSLFDAATSTLWLSDLLFVERIPSLDGSLSGWLRELAALRESRSAAARAVPGHGPPSVPWPDAAAPLTRYLEALRDGTRAAIAAGLGIAEAPSRVATVEARSWRLAENYHGRNVSTAYRELEWE</sequence>
<evidence type="ECO:0000313" key="3">
    <source>
        <dbReference type="EMBL" id="GAA0577962.1"/>
    </source>
</evidence>